<comment type="cofactor">
    <cofactor evidence="2">
        <name>Zn(2+)</name>
        <dbReference type="ChEBI" id="CHEBI:29105"/>
    </cofactor>
</comment>
<comment type="caution">
    <text evidence="16">The sequence shown here is derived from an EMBL/GenBank/DDBJ whole genome shotgun (WGS) entry which is preliminary data.</text>
</comment>
<evidence type="ECO:0000256" key="13">
    <source>
        <dbReference type="PROSITE-ProRule" id="PRU00175"/>
    </source>
</evidence>
<evidence type="ECO:0000256" key="8">
    <source>
        <dbReference type="ARBA" id="ARBA00022723"/>
    </source>
</evidence>
<evidence type="ECO:0000256" key="9">
    <source>
        <dbReference type="ARBA" id="ARBA00022737"/>
    </source>
</evidence>
<dbReference type="SUPFAM" id="SSF57850">
    <property type="entry name" value="RING/U-box"/>
    <property type="match status" value="3"/>
</dbReference>
<dbReference type="PANTHER" id="PTHR11685">
    <property type="entry name" value="RBR FAMILY RING FINGER AND IBR DOMAIN-CONTAINING"/>
    <property type="match status" value="1"/>
</dbReference>
<keyword evidence="7" id="KW-0808">Transferase</keyword>
<dbReference type="Proteomes" id="UP001293593">
    <property type="component" value="Unassembled WGS sequence"/>
</dbReference>
<sequence>MAQGSAFDIFIFPVFFYFWASKFFHTEQPLCSALFFLGHENQQRVPSNDFECAECSSSSSSSGPETEKVKSSIKKEEPLQVICEICAETKRITEMIKNQTCRHSYCSDCMTKHVATKIQDIITAVPCPGLDCKSVFELETCRPWLPKDLVERWDKALCEALFLQVHKFYCPFKDCSAMMLVENEEDQQAGETECPVCHRMFCARCSIPWHIGINCEEYQKQKENERQREDLLMRKLAKEKRWRRCPKCNVEKISGCVHITCRCKYEFCYDCGQQWCFSHTHPSHGGN</sequence>
<dbReference type="GO" id="GO:0016567">
    <property type="term" value="P:protein ubiquitination"/>
    <property type="evidence" value="ECO:0007669"/>
    <property type="project" value="InterPro"/>
</dbReference>
<comment type="pathway">
    <text evidence="4">Protein modification; protein ubiquitination.</text>
</comment>
<keyword evidence="17" id="KW-1185">Reference proteome</keyword>
<evidence type="ECO:0000256" key="1">
    <source>
        <dbReference type="ARBA" id="ARBA00001798"/>
    </source>
</evidence>
<dbReference type="EC" id="2.3.2.31" evidence="6"/>
<dbReference type="GO" id="GO:0008270">
    <property type="term" value="F:zinc ion binding"/>
    <property type="evidence" value="ECO:0007669"/>
    <property type="project" value="UniProtKB-KW"/>
</dbReference>
<dbReference type="InterPro" id="IPR001841">
    <property type="entry name" value="Znf_RING"/>
</dbReference>
<dbReference type="InterPro" id="IPR018957">
    <property type="entry name" value="Znf_C3HC4_RING-type"/>
</dbReference>
<keyword evidence="12" id="KW-0862">Zinc</keyword>
<gene>
    <name evidence="16" type="ORF">QN277_022684</name>
</gene>
<comment type="catalytic activity">
    <reaction evidence="1">
        <text>[E2 ubiquitin-conjugating enzyme]-S-ubiquitinyl-L-cysteine + [acceptor protein]-L-lysine = [E2 ubiquitin-conjugating enzyme]-L-cysteine + [acceptor protein]-N(6)-ubiquitinyl-L-lysine.</text>
        <dbReference type="EC" id="2.3.2.31"/>
    </reaction>
</comment>
<protein>
    <recommendedName>
        <fullName evidence="6">RBR-type E3 ubiquitin transferase</fullName>
        <ecNumber evidence="6">2.3.2.31</ecNumber>
    </recommendedName>
</protein>
<evidence type="ECO:0000256" key="2">
    <source>
        <dbReference type="ARBA" id="ARBA00001947"/>
    </source>
</evidence>
<dbReference type="PROSITE" id="PS50089">
    <property type="entry name" value="ZF_RING_2"/>
    <property type="match status" value="1"/>
</dbReference>
<dbReference type="InterPro" id="IPR017907">
    <property type="entry name" value="Znf_RING_CS"/>
</dbReference>
<dbReference type="PROSITE" id="PS51873">
    <property type="entry name" value="TRIAD"/>
    <property type="match status" value="1"/>
</dbReference>
<dbReference type="InterPro" id="IPR044066">
    <property type="entry name" value="TRIAD_supradom"/>
</dbReference>
<dbReference type="InterPro" id="IPR013083">
    <property type="entry name" value="Znf_RING/FYVE/PHD"/>
</dbReference>
<evidence type="ECO:0000259" key="15">
    <source>
        <dbReference type="PROSITE" id="PS51873"/>
    </source>
</evidence>
<evidence type="ECO:0000256" key="11">
    <source>
        <dbReference type="ARBA" id="ARBA00022786"/>
    </source>
</evidence>
<proteinExistence type="inferred from homology"/>
<evidence type="ECO:0000256" key="7">
    <source>
        <dbReference type="ARBA" id="ARBA00022679"/>
    </source>
</evidence>
<evidence type="ECO:0000313" key="16">
    <source>
        <dbReference type="EMBL" id="KAK4269540.1"/>
    </source>
</evidence>
<keyword evidence="9" id="KW-0677">Repeat</keyword>
<dbReference type="GO" id="GO:0061630">
    <property type="term" value="F:ubiquitin protein ligase activity"/>
    <property type="evidence" value="ECO:0007669"/>
    <property type="project" value="UniProtKB-EC"/>
</dbReference>
<reference evidence="16" key="1">
    <citation type="submission" date="2023-10" db="EMBL/GenBank/DDBJ databases">
        <title>Chromosome-level genome of the transformable northern wattle, Acacia crassicarpa.</title>
        <authorList>
            <person name="Massaro I."/>
            <person name="Sinha N.R."/>
            <person name="Poethig S."/>
            <person name="Leichty A.R."/>
        </authorList>
    </citation>
    <scope>NUCLEOTIDE SEQUENCE</scope>
    <source>
        <strain evidence="16">Acra3RX</strain>
        <tissue evidence="16">Leaf</tissue>
    </source>
</reference>
<feature type="domain" description="RING-type" evidence="15">
    <location>
        <begin position="79"/>
        <end position="287"/>
    </location>
</feature>
<dbReference type="SMART" id="SM00647">
    <property type="entry name" value="IBR"/>
    <property type="match status" value="2"/>
</dbReference>
<evidence type="ECO:0000256" key="3">
    <source>
        <dbReference type="ARBA" id="ARBA00003976"/>
    </source>
</evidence>
<dbReference type="CDD" id="cd22582">
    <property type="entry name" value="BRcat_RBR_unk"/>
    <property type="match status" value="1"/>
</dbReference>
<keyword evidence="10 13" id="KW-0863">Zinc-finger</keyword>
<keyword evidence="11" id="KW-0833">Ubl conjugation pathway</keyword>
<dbReference type="Gene3D" id="1.20.120.1750">
    <property type="match status" value="1"/>
</dbReference>
<evidence type="ECO:0000256" key="5">
    <source>
        <dbReference type="ARBA" id="ARBA00005884"/>
    </source>
</evidence>
<organism evidence="16 17">
    <name type="scientific">Acacia crassicarpa</name>
    <name type="common">northern wattle</name>
    <dbReference type="NCBI Taxonomy" id="499986"/>
    <lineage>
        <taxon>Eukaryota</taxon>
        <taxon>Viridiplantae</taxon>
        <taxon>Streptophyta</taxon>
        <taxon>Embryophyta</taxon>
        <taxon>Tracheophyta</taxon>
        <taxon>Spermatophyta</taxon>
        <taxon>Magnoliopsida</taxon>
        <taxon>eudicotyledons</taxon>
        <taxon>Gunneridae</taxon>
        <taxon>Pentapetalae</taxon>
        <taxon>rosids</taxon>
        <taxon>fabids</taxon>
        <taxon>Fabales</taxon>
        <taxon>Fabaceae</taxon>
        <taxon>Caesalpinioideae</taxon>
        <taxon>mimosoid clade</taxon>
        <taxon>Acacieae</taxon>
        <taxon>Acacia</taxon>
    </lineage>
</organism>
<dbReference type="Pfam" id="PF01485">
    <property type="entry name" value="IBR"/>
    <property type="match status" value="2"/>
</dbReference>
<dbReference type="CDD" id="cd22584">
    <property type="entry name" value="Rcat_RBR_unk"/>
    <property type="match status" value="1"/>
</dbReference>
<evidence type="ECO:0000313" key="17">
    <source>
        <dbReference type="Proteomes" id="UP001293593"/>
    </source>
</evidence>
<comment type="similarity">
    <text evidence="5">Belongs to the RBR family. Ariadne subfamily.</text>
</comment>
<comment type="function">
    <text evidence="3">Might act as an E3 ubiquitin-protein ligase, or as part of E3 complex, which accepts ubiquitin from specific E2 ubiquitin-conjugating enzymes and then transfers it to substrates.</text>
</comment>
<dbReference type="EMBL" id="JAWXYG010000006">
    <property type="protein sequence ID" value="KAK4269540.1"/>
    <property type="molecule type" value="Genomic_DNA"/>
</dbReference>
<dbReference type="InterPro" id="IPR002867">
    <property type="entry name" value="IBR_dom"/>
</dbReference>
<evidence type="ECO:0000256" key="4">
    <source>
        <dbReference type="ARBA" id="ARBA00004906"/>
    </source>
</evidence>
<evidence type="ECO:0000256" key="6">
    <source>
        <dbReference type="ARBA" id="ARBA00012251"/>
    </source>
</evidence>
<dbReference type="Gene3D" id="3.30.40.10">
    <property type="entry name" value="Zinc/RING finger domain, C3HC4 (zinc finger)"/>
    <property type="match status" value="1"/>
</dbReference>
<dbReference type="AlphaFoldDB" id="A0AAE1KBY9"/>
<evidence type="ECO:0000256" key="12">
    <source>
        <dbReference type="ARBA" id="ARBA00022833"/>
    </source>
</evidence>
<accession>A0AAE1KBY9</accession>
<evidence type="ECO:0000259" key="14">
    <source>
        <dbReference type="PROSITE" id="PS50089"/>
    </source>
</evidence>
<dbReference type="Pfam" id="PF00097">
    <property type="entry name" value="zf-C3HC4"/>
    <property type="match status" value="1"/>
</dbReference>
<evidence type="ECO:0000256" key="10">
    <source>
        <dbReference type="ARBA" id="ARBA00022771"/>
    </source>
</evidence>
<dbReference type="InterPro" id="IPR031127">
    <property type="entry name" value="E3_UB_ligase_RBR"/>
</dbReference>
<name>A0AAE1KBY9_9FABA</name>
<dbReference type="FunFam" id="3.30.40.10:FF:000230">
    <property type="entry name" value="RBR-type E3 ubiquitin transferase"/>
    <property type="match status" value="1"/>
</dbReference>
<feature type="domain" description="RING-type" evidence="14">
    <location>
        <begin position="83"/>
        <end position="128"/>
    </location>
</feature>
<keyword evidence="8" id="KW-0479">Metal-binding</keyword>
<dbReference type="PROSITE" id="PS00518">
    <property type="entry name" value="ZF_RING_1"/>
    <property type="match status" value="1"/>
</dbReference>